<reference evidence="6" key="1">
    <citation type="submission" date="2023-06" db="EMBL/GenBank/DDBJ databases">
        <title>MT1 and MT2 Draft Genomes of Novel Species.</title>
        <authorList>
            <person name="Venkateswaran K."/>
        </authorList>
    </citation>
    <scope>NUCLEOTIDE SEQUENCE</scope>
    <source>
        <strain evidence="6">F6_8S_P_1B</strain>
    </source>
</reference>
<dbReference type="PROSITE" id="PS50977">
    <property type="entry name" value="HTH_TETR_2"/>
    <property type="match status" value="1"/>
</dbReference>
<organism evidence="6 7">
    <name type="scientific">Leifsonia williamsii</name>
    <dbReference type="NCBI Taxonomy" id="3035919"/>
    <lineage>
        <taxon>Bacteria</taxon>
        <taxon>Bacillati</taxon>
        <taxon>Actinomycetota</taxon>
        <taxon>Actinomycetes</taxon>
        <taxon>Micrococcales</taxon>
        <taxon>Microbacteriaceae</taxon>
        <taxon>Leifsonia</taxon>
    </lineage>
</organism>
<dbReference type="SUPFAM" id="SSF48498">
    <property type="entry name" value="Tetracyclin repressor-like, C-terminal domain"/>
    <property type="match status" value="1"/>
</dbReference>
<evidence type="ECO:0000256" key="4">
    <source>
        <dbReference type="PROSITE-ProRule" id="PRU00335"/>
    </source>
</evidence>
<gene>
    <name evidence="6" type="ORF">P5G50_05590</name>
</gene>
<accession>A0ABT8KBQ9</accession>
<dbReference type="InterPro" id="IPR011075">
    <property type="entry name" value="TetR_C"/>
</dbReference>
<comment type="caution">
    <text evidence="6">The sequence shown here is derived from an EMBL/GenBank/DDBJ whole genome shotgun (WGS) entry which is preliminary data.</text>
</comment>
<dbReference type="SUPFAM" id="SSF46689">
    <property type="entry name" value="Homeodomain-like"/>
    <property type="match status" value="1"/>
</dbReference>
<keyword evidence="3" id="KW-0804">Transcription</keyword>
<name>A0ABT8KBQ9_9MICO</name>
<evidence type="ECO:0000259" key="5">
    <source>
        <dbReference type="PROSITE" id="PS50977"/>
    </source>
</evidence>
<evidence type="ECO:0000256" key="1">
    <source>
        <dbReference type="ARBA" id="ARBA00023015"/>
    </source>
</evidence>
<proteinExistence type="predicted"/>
<feature type="domain" description="HTH tetR-type" evidence="5">
    <location>
        <begin position="11"/>
        <end position="71"/>
    </location>
</feature>
<dbReference type="PANTHER" id="PTHR30055">
    <property type="entry name" value="HTH-TYPE TRANSCRIPTIONAL REGULATOR RUTR"/>
    <property type="match status" value="1"/>
</dbReference>
<evidence type="ECO:0000256" key="2">
    <source>
        <dbReference type="ARBA" id="ARBA00023125"/>
    </source>
</evidence>
<feature type="DNA-binding region" description="H-T-H motif" evidence="4">
    <location>
        <begin position="34"/>
        <end position="53"/>
    </location>
</feature>
<dbReference type="InterPro" id="IPR036271">
    <property type="entry name" value="Tet_transcr_reg_TetR-rel_C_sf"/>
</dbReference>
<dbReference type="InterPro" id="IPR050109">
    <property type="entry name" value="HTH-type_TetR-like_transc_reg"/>
</dbReference>
<dbReference type="Proteomes" id="UP001174208">
    <property type="component" value="Unassembled WGS sequence"/>
</dbReference>
<evidence type="ECO:0000256" key="3">
    <source>
        <dbReference type="ARBA" id="ARBA00023163"/>
    </source>
</evidence>
<dbReference type="InterPro" id="IPR009057">
    <property type="entry name" value="Homeodomain-like_sf"/>
</dbReference>
<dbReference type="PRINTS" id="PR00455">
    <property type="entry name" value="HTHTETR"/>
</dbReference>
<dbReference type="Pfam" id="PF16859">
    <property type="entry name" value="TetR_C_11"/>
    <property type="match status" value="1"/>
</dbReference>
<dbReference type="PANTHER" id="PTHR30055:SF148">
    <property type="entry name" value="TETR-FAMILY TRANSCRIPTIONAL REGULATOR"/>
    <property type="match status" value="1"/>
</dbReference>
<dbReference type="EMBL" id="JAROCF010000001">
    <property type="protein sequence ID" value="MDN4613922.1"/>
    <property type="molecule type" value="Genomic_DNA"/>
</dbReference>
<keyword evidence="1" id="KW-0805">Transcription regulation</keyword>
<protein>
    <submittedName>
        <fullName evidence="6">TetR/AcrR family transcriptional regulator</fullName>
    </submittedName>
</protein>
<dbReference type="Gene3D" id="1.10.10.60">
    <property type="entry name" value="Homeodomain-like"/>
    <property type="match status" value="1"/>
</dbReference>
<dbReference type="InterPro" id="IPR001647">
    <property type="entry name" value="HTH_TetR"/>
</dbReference>
<evidence type="ECO:0000313" key="6">
    <source>
        <dbReference type="EMBL" id="MDN4613922.1"/>
    </source>
</evidence>
<keyword evidence="2 4" id="KW-0238">DNA-binding</keyword>
<evidence type="ECO:0000313" key="7">
    <source>
        <dbReference type="Proteomes" id="UP001174208"/>
    </source>
</evidence>
<keyword evidence="7" id="KW-1185">Reference proteome</keyword>
<dbReference type="Gene3D" id="1.10.357.10">
    <property type="entry name" value="Tetracycline Repressor, domain 2"/>
    <property type="match status" value="1"/>
</dbReference>
<dbReference type="RefSeq" id="WP_301210348.1">
    <property type="nucleotide sequence ID" value="NZ_JAROCF010000001.1"/>
</dbReference>
<sequence length="192" mass="20298">MTGRSGRVRSETARVAILQATARIFGSRGYDHLTIEGVAAEAGVGKQTIYRWWHSKGELVADALLEGLLLPEPLLPPDTGDLRADLTTWLRDVFGLLQRPGGDDLVRSLAAAAAENADVGRRIRDSLGATSELAARLRTGVEAGQLPPGVAIEDFGDVLVGAVVLRALARTETDEAAAERLVSVVLGGAPQR</sequence>
<dbReference type="Pfam" id="PF00440">
    <property type="entry name" value="TetR_N"/>
    <property type="match status" value="1"/>
</dbReference>